<accession>A0A0A0QMX3</accession>
<dbReference type="EMBL" id="KF741724">
    <property type="protein sequence ID" value="AIS22890.1"/>
    <property type="molecule type" value="Genomic_RNA"/>
</dbReference>
<dbReference type="Proteomes" id="UP000125005">
    <property type="component" value="Genome"/>
</dbReference>
<protein>
    <submittedName>
        <fullName evidence="1">Sigma-B protein</fullName>
    </submittedName>
</protein>
<name>A0A0A0QMX3_9REOV</name>
<reference evidence="1 2" key="1">
    <citation type="submission" date="2013-10" db="EMBL/GenBank/DDBJ databases">
        <authorList>
            <person name="Teng L."/>
            <person name="Xie Z."/>
            <person name="Xie L."/>
            <person name="Liu J."/>
            <person name="Pang Y."/>
            <person name="Deng X."/>
            <person name="Xie Z."/>
            <person name="Fan Q."/>
            <person name="Luo S."/>
        </authorList>
    </citation>
    <scope>NUCLEOTIDE SEQUENCE [LARGE SCALE GENOMIC DNA]</scope>
    <source>
        <strain evidence="1">C78</strain>
    </source>
</reference>
<organism evidence="1 2">
    <name type="scientific">Avian orthoreovirus</name>
    <dbReference type="NCBI Taxonomy" id="38170"/>
    <lineage>
        <taxon>Viruses</taxon>
        <taxon>Riboviria</taxon>
        <taxon>Orthornavirae</taxon>
        <taxon>Duplornaviricota</taxon>
        <taxon>Resentoviricetes</taxon>
        <taxon>Reovirales</taxon>
        <taxon>Spinareoviridae</taxon>
        <taxon>Orthoreovirus</taxon>
        <taxon>Orthoreovirus avis</taxon>
    </lineage>
</organism>
<dbReference type="SUPFAM" id="SSF64465">
    <property type="entry name" value="Outer capsid protein sigma 3"/>
    <property type="match status" value="1"/>
</dbReference>
<dbReference type="InterPro" id="IPR023634">
    <property type="entry name" value="Reovirus_capsid_sigma-3_dom_sf"/>
</dbReference>
<evidence type="ECO:0000313" key="2">
    <source>
        <dbReference type="Proteomes" id="UP000125005"/>
    </source>
</evidence>
<dbReference type="InterPro" id="IPR000153">
    <property type="entry name" value="Reo_capsid_sigma3"/>
</dbReference>
<dbReference type="Pfam" id="PF00979">
    <property type="entry name" value="Reovirus_cap"/>
    <property type="match status" value="1"/>
</dbReference>
<proteinExistence type="predicted"/>
<sequence>MEVRVPNFHSFVEGITSSYLKTPACWNAQTAWDTVTFHVPDVIIVGNAYCCSQCCGVLYYGTLPADGNYFPHHKCHQQQYRTDTPLLRYVRIGRTTEHLLDQYAVALESIADHYDEISQRMVDEPENDEVAPLDIVTRTESIRSDKTVDPDFWTYPLERRSDDSRRDIAASCWRMIDASLRSLTLPNCLVSPSLHSRSVFGQMQTTTTIYDVAASGKAAKFSPMVATLSQRDAGPVTLANADPAEGVYSFWTSHFAFSPLIGGVGITGQYARESYHHVGHPVIGSGKKASHYRNLFMESWRGWSKSSFACATGMEPAECESRLRGHARTMLGRSLPNVCDDEVAQQSGAVLTSLQKTTKFTVVKCGW</sequence>
<evidence type="ECO:0000313" key="1">
    <source>
        <dbReference type="EMBL" id="AIS22890.1"/>
    </source>
</evidence>
<dbReference type="GO" id="GO:0019058">
    <property type="term" value="P:viral life cycle"/>
    <property type="evidence" value="ECO:0007669"/>
    <property type="project" value="InterPro"/>
</dbReference>
<dbReference type="GO" id="GO:0005198">
    <property type="term" value="F:structural molecule activity"/>
    <property type="evidence" value="ECO:0007669"/>
    <property type="project" value="InterPro"/>
</dbReference>
<dbReference type="Gene3D" id="3.90.1630.10">
    <property type="entry name" value="Outer-capsid protein sigma 3, small lobe"/>
    <property type="match status" value="1"/>
</dbReference>